<name>A0A3N1H6P0_9PSEU</name>
<proteinExistence type="predicted"/>
<evidence type="ECO:0000313" key="2">
    <source>
        <dbReference type="Proteomes" id="UP000268727"/>
    </source>
</evidence>
<evidence type="ECO:0000313" key="1">
    <source>
        <dbReference type="EMBL" id="ROP38207.1"/>
    </source>
</evidence>
<protein>
    <recommendedName>
        <fullName evidence="3">Calcium binding protein</fullName>
    </recommendedName>
</protein>
<dbReference type="AlphaFoldDB" id="A0A3N1H6P0"/>
<gene>
    <name evidence="1" type="ORF">EDD40_3548</name>
</gene>
<dbReference type="EMBL" id="RJKM01000001">
    <property type="protein sequence ID" value="ROP38207.1"/>
    <property type="molecule type" value="Genomic_DNA"/>
</dbReference>
<organism evidence="1 2">
    <name type="scientific">Saccharothrix texasensis</name>
    <dbReference type="NCBI Taxonomy" id="103734"/>
    <lineage>
        <taxon>Bacteria</taxon>
        <taxon>Bacillati</taxon>
        <taxon>Actinomycetota</taxon>
        <taxon>Actinomycetes</taxon>
        <taxon>Pseudonocardiales</taxon>
        <taxon>Pseudonocardiaceae</taxon>
        <taxon>Saccharothrix</taxon>
    </lineage>
</organism>
<dbReference type="Proteomes" id="UP000268727">
    <property type="component" value="Unassembled WGS sequence"/>
</dbReference>
<keyword evidence="2" id="KW-1185">Reference proteome</keyword>
<comment type="caution">
    <text evidence="1">The sequence shown here is derived from an EMBL/GenBank/DDBJ whole genome shotgun (WGS) entry which is preliminary data.</text>
</comment>
<dbReference type="OrthoDB" id="3215291at2"/>
<reference evidence="1 2" key="1">
    <citation type="submission" date="2018-11" db="EMBL/GenBank/DDBJ databases">
        <title>Sequencing the genomes of 1000 actinobacteria strains.</title>
        <authorList>
            <person name="Klenk H.-P."/>
        </authorList>
    </citation>
    <scope>NUCLEOTIDE SEQUENCE [LARGE SCALE GENOMIC DNA]</scope>
    <source>
        <strain evidence="1 2">DSM 44231</strain>
    </source>
</reference>
<sequence>MWEPRGVSRSNRVVLDALIAEATVDCYDDSECVTGFHAKIEEHLAVPFRTVVLGVDVTVMRVDLTDDERVVAVCVRGKSKQLISLLDLPLPAPPPEGAQWIDAYRRWARGT</sequence>
<accession>A0A3N1H6P0</accession>
<evidence type="ECO:0008006" key="3">
    <source>
        <dbReference type="Google" id="ProtNLM"/>
    </source>
</evidence>